<feature type="domain" description="RagB/SusD" evidence="7">
    <location>
        <begin position="328"/>
        <end position="487"/>
    </location>
</feature>
<name>A0A3P1CXI4_9BACT</name>
<evidence type="ECO:0000256" key="2">
    <source>
        <dbReference type="ARBA" id="ARBA00006275"/>
    </source>
</evidence>
<dbReference type="InterPro" id="IPR011990">
    <property type="entry name" value="TPR-like_helical_dom_sf"/>
</dbReference>
<gene>
    <name evidence="9" type="ORF">EHT87_07640</name>
</gene>
<keyword evidence="5" id="KW-0998">Cell outer membrane</keyword>
<dbReference type="EMBL" id="RQJP01000001">
    <property type="protein sequence ID" value="RRB18137.1"/>
    <property type="molecule type" value="Genomic_DNA"/>
</dbReference>
<comment type="subcellular location">
    <subcellularLocation>
        <location evidence="1">Cell outer membrane</location>
    </subcellularLocation>
</comment>
<organism evidence="9 10">
    <name type="scientific">Larkinella knui</name>
    <dbReference type="NCBI Taxonomy" id="2025310"/>
    <lineage>
        <taxon>Bacteria</taxon>
        <taxon>Pseudomonadati</taxon>
        <taxon>Bacteroidota</taxon>
        <taxon>Cytophagia</taxon>
        <taxon>Cytophagales</taxon>
        <taxon>Spirosomataceae</taxon>
        <taxon>Larkinella</taxon>
    </lineage>
</organism>
<dbReference type="RefSeq" id="WP_124905430.1">
    <property type="nucleotide sequence ID" value="NZ_RQJP01000001.1"/>
</dbReference>
<accession>A0A3P1CXI4</accession>
<evidence type="ECO:0000256" key="1">
    <source>
        <dbReference type="ARBA" id="ARBA00004442"/>
    </source>
</evidence>
<evidence type="ECO:0000256" key="5">
    <source>
        <dbReference type="ARBA" id="ARBA00023237"/>
    </source>
</evidence>
<dbReference type="AlphaFoldDB" id="A0A3P1CXI4"/>
<feature type="chain" id="PRO_5017962418" evidence="6">
    <location>
        <begin position="22"/>
        <end position="487"/>
    </location>
</feature>
<dbReference type="Proteomes" id="UP000274271">
    <property type="component" value="Unassembled WGS sequence"/>
</dbReference>
<dbReference type="OrthoDB" id="9792139at2"/>
<evidence type="ECO:0000256" key="6">
    <source>
        <dbReference type="SAM" id="SignalP"/>
    </source>
</evidence>
<evidence type="ECO:0000259" key="8">
    <source>
        <dbReference type="Pfam" id="PF14322"/>
    </source>
</evidence>
<dbReference type="Pfam" id="PF14322">
    <property type="entry name" value="SusD-like_3"/>
    <property type="match status" value="1"/>
</dbReference>
<dbReference type="SUPFAM" id="SSF48452">
    <property type="entry name" value="TPR-like"/>
    <property type="match status" value="1"/>
</dbReference>
<keyword evidence="10" id="KW-1185">Reference proteome</keyword>
<sequence length="487" mass="54159">MKKIFFACVPFLFLAACQVLDKTPLPSITPENFFQNADDAESALTAAYDALQQGGTYGQDLNVVGEMPSDNATSTNGDVNAMERIIWTPQTSQVNNVFQAAYIGINRANAVLNYVPTIAMDTVRRNQILGEASFLRALHYFNLVRLYGGVPLRLQPTESGENSIVNLASSPPEQVYAQIVSDLQRAEQLTAANFGSPAANRIRVIKTAVNALQARVFLTQRQWAQTVIAANKVLTSGLYQLMPNFNELFPPENKSESIFEVQFAGNADGGFILPDLLLPSPPATYSFPKFNIPTNELIQYADTNTDLRWKFTGEVTPAGRNHASFVVSRSSNANDNGYFVYKWRSNPNAFNSPDNYYVLRLADVMLMVAEASNEQNGPNQAALTQLNAVRTRAGLPALTLANLTSQQAFRNEVDRQRRLELAFEGERWFDLLRYARQELATPTVSHPVTALDLIRQQRNTPDANYLLFPFPQTEINNNALLQQNPGY</sequence>
<evidence type="ECO:0000313" key="10">
    <source>
        <dbReference type="Proteomes" id="UP000274271"/>
    </source>
</evidence>
<dbReference type="InterPro" id="IPR012944">
    <property type="entry name" value="SusD_RagB_dom"/>
</dbReference>
<dbReference type="Gene3D" id="1.25.40.390">
    <property type="match status" value="1"/>
</dbReference>
<proteinExistence type="inferred from homology"/>
<evidence type="ECO:0000256" key="3">
    <source>
        <dbReference type="ARBA" id="ARBA00022729"/>
    </source>
</evidence>
<reference evidence="9 10" key="1">
    <citation type="submission" date="2018-11" db="EMBL/GenBank/DDBJ databases">
        <authorList>
            <person name="Zhou Z."/>
            <person name="Wang G."/>
        </authorList>
    </citation>
    <scope>NUCLEOTIDE SEQUENCE [LARGE SCALE GENOMIC DNA]</scope>
    <source>
        <strain evidence="9 10">KCTC42998</strain>
    </source>
</reference>
<dbReference type="PROSITE" id="PS51257">
    <property type="entry name" value="PROKAR_LIPOPROTEIN"/>
    <property type="match status" value="1"/>
</dbReference>
<feature type="domain" description="SusD-like N-terminal" evidence="8">
    <location>
        <begin position="44"/>
        <end position="218"/>
    </location>
</feature>
<keyword evidence="3 6" id="KW-0732">Signal</keyword>
<evidence type="ECO:0000256" key="4">
    <source>
        <dbReference type="ARBA" id="ARBA00023136"/>
    </source>
</evidence>
<dbReference type="CDD" id="cd08977">
    <property type="entry name" value="SusD"/>
    <property type="match status" value="1"/>
</dbReference>
<keyword evidence="4" id="KW-0472">Membrane</keyword>
<comment type="similarity">
    <text evidence="2">Belongs to the SusD family.</text>
</comment>
<evidence type="ECO:0000259" key="7">
    <source>
        <dbReference type="Pfam" id="PF07980"/>
    </source>
</evidence>
<protein>
    <submittedName>
        <fullName evidence="9">RagB/SusD family nutrient uptake outer membrane protein</fullName>
    </submittedName>
</protein>
<feature type="signal peptide" evidence="6">
    <location>
        <begin position="1"/>
        <end position="21"/>
    </location>
</feature>
<dbReference type="InterPro" id="IPR033985">
    <property type="entry name" value="SusD-like_N"/>
</dbReference>
<comment type="caution">
    <text evidence="9">The sequence shown here is derived from an EMBL/GenBank/DDBJ whole genome shotgun (WGS) entry which is preliminary data.</text>
</comment>
<dbReference type="GO" id="GO:0009279">
    <property type="term" value="C:cell outer membrane"/>
    <property type="evidence" value="ECO:0007669"/>
    <property type="project" value="UniProtKB-SubCell"/>
</dbReference>
<dbReference type="Pfam" id="PF07980">
    <property type="entry name" value="SusD_RagB"/>
    <property type="match status" value="1"/>
</dbReference>
<evidence type="ECO:0000313" key="9">
    <source>
        <dbReference type="EMBL" id="RRB18137.1"/>
    </source>
</evidence>